<evidence type="ECO:0000313" key="10">
    <source>
        <dbReference type="EMBL" id="KAK7474643.1"/>
    </source>
</evidence>
<feature type="region of interest" description="Disordered" evidence="8">
    <location>
        <begin position="207"/>
        <end position="262"/>
    </location>
</feature>
<feature type="compositionally biased region" description="Polar residues" evidence="8">
    <location>
        <begin position="98"/>
        <end position="110"/>
    </location>
</feature>
<feature type="compositionally biased region" description="Polar residues" evidence="8">
    <location>
        <begin position="231"/>
        <end position="246"/>
    </location>
</feature>
<keyword evidence="4 7" id="KW-0863">Zinc-finger</keyword>
<feature type="region of interest" description="Disordered" evidence="8">
    <location>
        <begin position="440"/>
        <end position="499"/>
    </location>
</feature>
<proteinExistence type="predicted"/>
<feature type="compositionally biased region" description="Polar residues" evidence="8">
    <location>
        <begin position="36"/>
        <end position="45"/>
    </location>
</feature>
<dbReference type="FunFam" id="3.30.160.60:FF:001177">
    <property type="entry name" value="Zinc finger protein 33A"/>
    <property type="match status" value="1"/>
</dbReference>
<feature type="region of interest" description="Disordered" evidence="8">
    <location>
        <begin position="55"/>
        <end position="146"/>
    </location>
</feature>
<feature type="region of interest" description="Disordered" evidence="8">
    <location>
        <begin position="357"/>
        <end position="388"/>
    </location>
</feature>
<evidence type="ECO:0000256" key="5">
    <source>
        <dbReference type="ARBA" id="ARBA00022833"/>
    </source>
</evidence>
<feature type="domain" description="C2H2-type" evidence="9">
    <location>
        <begin position="507"/>
        <end position="534"/>
    </location>
</feature>
<dbReference type="InterPro" id="IPR050331">
    <property type="entry name" value="Zinc_finger"/>
</dbReference>
<keyword evidence="5" id="KW-0862">Zinc</keyword>
<evidence type="ECO:0000256" key="1">
    <source>
        <dbReference type="ARBA" id="ARBA00004123"/>
    </source>
</evidence>
<dbReference type="Proteomes" id="UP001519460">
    <property type="component" value="Unassembled WGS sequence"/>
</dbReference>
<feature type="region of interest" description="Disordered" evidence="8">
    <location>
        <begin position="29"/>
        <end position="48"/>
    </location>
</feature>
<evidence type="ECO:0000256" key="3">
    <source>
        <dbReference type="ARBA" id="ARBA00022737"/>
    </source>
</evidence>
<evidence type="ECO:0000259" key="9">
    <source>
        <dbReference type="PROSITE" id="PS50157"/>
    </source>
</evidence>
<dbReference type="PROSITE" id="PS00028">
    <property type="entry name" value="ZINC_FINGER_C2H2_1"/>
    <property type="match status" value="2"/>
</dbReference>
<name>A0ABD0JIS2_9CAEN</name>
<dbReference type="GO" id="GO:0008270">
    <property type="term" value="F:zinc ion binding"/>
    <property type="evidence" value="ECO:0007669"/>
    <property type="project" value="UniProtKB-KW"/>
</dbReference>
<organism evidence="10 11">
    <name type="scientific">Batillaria attramentaria</name>
    <dbReference type="NCBI Taxonomy" id="370345"/>
    <lineage>
        <taxon>Eukaryota</taxon>
        <taxon>Metazoa</taxon>
        <taxon>Spiralia</taxon>
        <taxon>Lophotrochozoa</taxon>
        <taxon>Mollusca</taxon>
        <taxon>Gastropoda</taxon>
        <taxon>Caenogastropoda</taxon>
        <taxon>Sorbeoconcha</taxon>
        <taxon>Cerithioidea</taxon>
        <taxon>Batillariidae</taxon>
        <taxon>Batillaria</taxon>
    </lineage>
</organism>
<feature type="compositionally biased region" description="Basic and acidic residues" evidence="8">
    <location>
        <begin position="58"/>
        <end position="68"/>
    </location>
</feature>
<protein>
    <recommendedName>
        <fullName evidence="9">C2H2-type domain-containing protein</fullName>
    </recommendedName>
</protein>
<dbReference type="EMBL" id="JACVVK020000430">
    <property type="protein sequence ID" value="KAK7474643.1"/>
    <property type="molecule type" value="Genomic_DNA"/>
</dbReference>
<evidence type="ECO:0000256" key="6">
    <source>
        <dbReference type="ARBA" id="ARBA00023242"/>
    </source>
</evidence>
<dbReference type="SUPFAM" id="SSF57667">
    <property type="entry name" value="beta-beta-alpha zinc fingers"/>
    <property type="match status" value="1"/>
</dbReference>
<keyword evidence="6" id="KW-0539">Nucleus</keyword>
<dbReference type="Gene3D" id="3.30.160.60">
    <property type="entry name" value="Classic Zinc Finger"/>
    <property type="match status" value="2"/>
</dbReference>
<evidence type="ECO:0000256" key="2">
    <source>
        <dbReference type="ARBA" id="ARBA00022723"/>
    </source>
</evidence>
<evidence type="ECO:0000313" key="11">
    <source>
        <dbReference type="Proteomes" id="UP001519460"/>
    </source>
</evidence>
<keyword evidence="11" id="KW-1185">Reference proteome</keyword>
<sequence length="591" mass="64713">MAEKRSKGNSTTELLSELTHRLRQRLVRKATKRLNKSSCDSTPDSATVAKQKLVRAQCDGDARERCSRSQELTLPHADRTSHQTSSGRPWSRCKSSGGLLQNEVSSTTTPAAEIQHASPPADREIKTSRKQRAIRSPRTGPASDIQVKRGQMSEFTAGAGSRDPRADGCHDPQADGCHDPQADGCHDPQADGCHDPQADGCHDPQADGCHDPETHRGQEWDAGQDSGHLRSITNRPENTSSQNSVVAGSMDNDGELVKTPKASVASLRHHTDFTKVKKKKKVRRIVVANGKLVGAIQKTKLGNQHLTSREKKLLELLPQAETVNDVVHVVLALPAVKTVVWETLLMEMQQIPRDLLLPGAPGNQAEADSGDSDSQIDACSEEHPEIEVKSVERQLRQVSKLEKVSKHAWLSEKMDKQVSQLENKHVSQSEDRQISCLETRQVSHPEDRQMSQSEMPDIQDGDSVETGRECSRTNSVDGPVLKTGDPATSCTASLSSGRTTTARSKPYMCDVCSSVFTPPGNIKSHVQCHSADKPYVCIDCGARFSWSGSLKSHMQTHTDTSDKPYTCHLCGTPFPSTSNLKTVVFSPLRYL</sequence>
<accession>A0ABD0JIS2</accession>
<keyword evidence="2" id="KW-0479">Metal-binding</keyword>
<gene>
    <name evidence="10" type="ORF">BaRGS_00034122</name>
</gene>
<dbReference type="SMART" id="SM00355">
    <property type="entry name" value="ZnF_C2H2"/>
    <property type="match status" value="2"/>
</dbReference>
<dbReference type="PANTHER" id="PTHR16515:SF49">
    <property type="entry name" value="GASTRULA ZINC FINGER PROTEIN XLCGF49.1-LIKE-RELATED"/>
    <property type="match status" value="1"/>
</dbReference>
<reference evidence="10 11" key="1">
    <citation type="journal article" date="2023" name="Sci. Data">
        <title>Genome assembly of the Korean intertidal mud-creeper Batillaria attramentaria.</title>
        <authorList>
            <person name="Patra A.K."/>
            <person name="Ho P.T."/>
            <person name="Jun S."/>
            <person name="Lee S.J."/>
            <person name="Kim Y."/>
            <person name="Won Y.J."/>
        </authorList>
    </citation>
    <scope>NUCLEOTIDE SEQUENCE [LARGE SCALE GENOMIC DNA]</scope>
    <source>
        <strain evidence="10">Wonlab-2016</strain>
    </source>
</reference>
<dbReference type="InterPro" id="IPR036236">
    <property type="entry name" value="Znf_C2H2_sf"/>
</dbReference>
<dbReference type="GO" id="GO:0005634">
    <property type="term" value="C:nucleus"/>
    <property type="evidence" value="ECO:0007669"/>
    <property type="project" value="UniProtKB-SubCell"/>
</dbReference>
<evidence type="ECO:0000256" key="7">
    <source>
        <dbReference type="PROSITE-ProRule" id="PRU00042"/>
    </source>
</evidence>
<evidence type="ECO:0000256" key="8">
    <source>
        <dbReference type="SAM" id="MobiDB-lite"/>
    </source>
</evidence>
<dbReference type="AlphaFoldDB" id="A0ABD0JIS2"/>
<feature type="compositionally biased region" description="Polar residues" evidence="8">
    <location>
        <begin position="486"/>
        <end position="499"/>
    </location>
</feature>
<dbReference type="PANTHER" id="PTHR16515">
    <property type="entry name" value="PR DOMAIN ZINC FINGER PROTEIN"/>
    <property type="match status" value="1"/>
</dbReference>
<dbReference type="PROSITE" id="PS50157">
    <property type="entry name" value="ZINC_FINGER_C2H2_2"/>
    <property type="match status" value="2"/>
</dbReference>
<keyword evidence="3" id="KW-0677">Repeat</keyword>
<feature type="domain" description="C2H2-type" evidence="9">
    <location>
        <begin position="535"/>
        <end position="564"/>
    </location>
</feature>
<comment type="caution">
    <text evidence="10">The sequence shown here is derived from an EMBL/GenBank/DDBJ whole genome shotgun (WGS) entry which is preliminary data.</text>
</comment>
<feature type="compositionally biased region" description="Basic and acidic residues" evidence="8">
    <location>
        <begin position="207"/>
        <end position="219"/>
    </location>
</feature>
<dbReference type="InterPro" id="IPR013087">
    <property type="entry name" value="Znf_C2H2_type"/>
</dbReference>
<comment type="subcellular location">
    <subcellularLocation>
        <location evidence="1">Nucleus</location>
    </subcellularLocation>
</comment>
<evidence type="ECO:0000256" key="4">
    <source>
        <dbReference type="ARBA" id="ARBA00022771"/>
    </source>
</evidence>
<feature type="region of interest" description="Disordered" evidence="8">
    <location>
        <begin position="414"/>
        <end position="433"/>
    </location>
</feature>